<evidence type="ECO:0000313" key="2">
    <source>
        <dbReference type="EMBL" id="QNN60827.1"/>
    </source>
</evidence>
<name>A0A7G9RZ02_9FIRM</name>
<dbReference type="InterPro" id="IPR016419">
    <property type="entry name" value="Prepilin_Pept-dep_B_prd"/>
</dbReference>
<dbReference type="Proteomes" id="UP000515928">
    <property type="component" value="Chromosome"/>
</dbReference>
<reference evidence="2 3" key="1">
    <citation type="submission" date="2020-08" db="EMBL/GenBank/DDBJ databases">
        <title>Genome sequence of Erysipelothrix inopinata DSM 15511T.</title>
        <authorList>
            <person name="Hyun D.-W."/>
            <person name="Bae J.-W."/>
        </authorList>
    </citation>
    <scope>NUCLEOTIDE SEQUENCE [LARGE SCALE GENOMIC DNA]</scope>
    <source>
        <strain evidence="2 3">DSM 15511</strain>
    </source>
</reference>
<dbReference type="AlphaFoldDB" id="A0A7G9RZ02"/>
<organism evidence="2 3">
    <name type="scientific">Erysipelothrix inopinata</name>
    <dbReference type="NCBI Taxonomy" id="225084"/>
    <lineage>
        <taxon>Bacteria</taxon>
        <taxon>Bacillati</taxon>
        <taxon>Bacillota</taxon>
        <taxon>Erysipelotrichia</taxon>
        <taxon>Erysipelotrichales</taxon>
        <taxon>Erysipelotrichaceae</taxon>
        <taxon>Erysipelothrix</taxon>
    </lineage>
</organism>
<proteinExistence type="predicted"/>
<protein>
    <submittedName>
        <fullName evidence="2">Prepilin-type N-terminal cleavage/methylation domain-containing protein</fullName>
    </submittedName>
</protein>
<dbReference type="KEGG" id="eio:H9L01_00130"/>
<dbReference type="Pfam" id="PF07963">
    <property type="entry name" value="N_methyl"/>
    <property type="match status" value="1"/>
</dbReference>
<evidence type="ECO:0000256" key="1">
    <source>
        <dbReference type="SAM" id="Phobius"/>
    </source>
</evidence>
<sequence>MHSKKGMTLLELMVGLFVFSIIIGSIHHIFLNFMSHHQNQEISVQVQEESDRLNYYFEKDIRESNQQFNVNQNGNCFFLKDTAETDSKLQYCLEDNTIYRNKQVLMNNVSEFKIEENTNKIILKLKTSEKVGGQFYEQSYTLRNVE</sequence>
<gene>
    <name evidence="2" type="ORF">H9L01_00130</name>
</gene>
<dbReference type="InterPro" id="IPR012902">
    <property type="entry name" value="N_methyl_site"/>
</dbReference>
<accession>A0A7G9RZ02</accession>
<dbReference type="RefSeq" id="WP_187533948.1">
    <property type="nucleotide sequence ID" value="NZ_CBCSHU010000008.1"/>
</dbReference>
<evidence type="ECO:0000313" key="3">
    <source>
        <dbReference type="Proteomes" id="UP000515928"/>
    </source>
</evidence>
<keyword evidence="3" id="KW-1185">Reference proteome</keyword>
<keyword evidence="1" id="KW-0472">Membrane</keyword>
<dbReference type="NCBIfam" id="TIGR02532">
    <property type="entry name" value="IV_pilin_GFxxxE"/>
    <property type="match status" value="1"/>
</dbReference>
<keyword evidence="1" id="KW-1133">Transmembrane helix</keyword>
<dbReference type="EMBL" id="CP060715">
    <property type="protein sequence ID" value="QNN60827.1"/>
    <property type="molecule type" value="Genomic_DNA"/>
</dbReference>
<dbReference type="PIRSF" id="PIRSF004525">
    <property type="entry name" value="Pilin_peptidase-dep_B_prd"/>
    <property type="match status" value="1"/>
</dbReference>
<keyword evidence="1" id="KW-0812">Transmembrane</keyword>
<feature type="transmembrane region" description="Helical" evidence="1">
    <location>
        <begin position="12"/>
        <end position="31"/>
    </location>
</feature>